<dbReference type="Proteomes" id="UP000248054">
    <property type="component" value="Unassembled WGS sequence"/>
</dbReference>
<evidence type="ECO:0000313" key="8">
    <source>
        <dbReference type="EMBL" id="PYE83480.1"/>
    </source>
</evidence>
<evidence type="ECO:0000256" key="4">
    <source>
        <dbReference type="ARBA" id="ARBA00023098"/>
    </source>
</evidence>
<keyword evidence="2" id="KW-0444">Lipid biosynthesis</keyword>
<dbReference type="GO" id="GO:0006629">
    <property type="term" value="P:lipid metabolic process"/>
    <property type="evidence" value="ECO:0007669"/>
    <property type="project" value="UniProtKB-KW"/>
</dbReference>
<dbReference type="InterPro" id="IPR045746">
    <property type="entry name" value="ACT14924-like_Acyltransf_dom"/>
</dbReference>
<evidence type="ECO:0000256" key="5">
    <source>
        <dbReference type="ARBA" id="ARBA00023315"/>
    </source>
</evidence>
<dbReference type="EMBL" id="QJTD01000001">
    <property type="protein sequence ID" value="PYE83480.1"/>
    <property type="molecule type" value="Genomic_DNA"/>
</dbReference>
<feature type="domain" description="Phospholipid/glycerol acyltransferase" evidence="7">
    <location>
        <begin position="87"/>
        <end position="209"/>
    </location>
</feature>
<dbReference type="OrthoDB" id="1113830at2"/>
<proteinExistence type="predicted"/>
<evidence type="ECO:0000256" key="3">
    <source>
        <dbReference type="ARBA" id="ARBA00022679"/>
    </source>
</evidence>
<keyword evidence="4" id="KW-0443">Lipid metabolism</keyword>
<sequence length="622" mass="72367">MRKTSDKGLVTAKEVAKVIHTDKYGFLGTFSGWLLMKVLKIDTLNKFYDRNKHLSNVDFLDAILDEFQIKFEIPEEDMKRLPKEGPYITISNHPLGGIDGILLLKLMLEQRSDFKIIANFLLHRIEPLKPYIMPVNPFENHKDAKSSIAGFKNAIRHLRDGHPLGVFPAGEVSTYRDGKLVVDKEWEVAAMKLIQKAEVPVVPIYFHAKNSRLFYRLSKLSDTLRTAKLPSELLTQKRRVIKVRVGKPITVKDQQEHESLDDFTSFLRRKTYMLSKTFEDKPKILGNIQNQLKVAKQPKRIVTPIAPELMIAEVDKLRDGDGRLLISKNYEVFLSAPTEIPNILREIGRLREITFREVGEGTNEAIDLDKFDTYYHHMFLWDNDKKIIAGAYRMGLGSKIFERFGIDGFYLQDLFRFEPELYKMMSQSIEMGRAFIIKEYQQKPMPLFLLWKGIVHITLRYPEHKYLIGGVSISNQFSNFSKSLMIEFMKSHYYDPYVAQYVRPKKEFKVKLKDADKDFVFDATEADLNKFDKIIDEVEPGALRLPVLLKKYIKQNARLVAFNVDPLFNNAVDGLMYIKIEDLPESTVRPVMEEFQEELERKFNDNHQDNHDAPQDKEKNEN</sequence>
<organism evidence="8 9">
    <name type="scientific">Winogradskyella epiphytica</name>
    <dbReference type="NCBI Taxonomy" id="262005"/>
    <lineage>
        <taxon>Bacteria</taxon>
        <taxon>Pseudomonadati</taxon>
        <taxon>Bacteroidota</taxon>
        <taxon>Flavobacteriia</taxon>
        <taxon>Flavobacteriales</taxon>
        <taxon>Flavobacteriaceae</taxon>
        <taxon>Winogradskyella</taxon>
    </lineage>
</organism>
<name>A0A2V4XJI2_9FLAO</name>
<evidence type="ECO:0000313" key="9">
    <source>
        <dbReference type="Proteomes" id="UP000248054"/>
    </source>
</evidence>
<dbReference type="InterPro" id="IPR002123">
    <property type="entry name" value="Plipid/glycerol_acylTrfase"/>
</dbReference>
<evidence type="ECO:0000259" key="7">
    <source>
        <dbReference type="SMART" id="SM00563"/>
    </source>
</evidence>
<gene>
    <name evidence="8" type="ORF">DFQ11_101915</name>
</gene>
<keyword evidence="3" id="KW-0808">Transferase</keyword>
<comment type="pathway">
    <text evidence="1">Lipid metabolism.</text>
</comment>
<comment type="caution">
    <text evidence="8">The sequence shown here is derived from an EMBL/GenBank/DDBJ whole genome shotgun (WGS) entry which is preliminary data.</text>
</comment>
<evidence type="ECO:0000256" key="6">
    <source>
        <dbReference type="SAM" id="MobiDB-lite"/>
    </source>
</evidence>
<keyword evidence="9" id="KW-1185">Reference proteome</keyword>
<dbReference type="InterPro" id="IPR052351">
    <property type="entry name" value="Ornithine_N-alpha-AT"/>
</dbReference>
<dbReference type="PANTHER" id="PTHR37323">
    <property type="entry name" value="GCN5-RELATED N-ACETYLTRANSFERASE"/>
    <property type="match status" value="1"/>
</dbReference>
<evidence type="ECO:0000256" key="1">
    <source>
        <dbReference type="ARBA" id="ARBA00005189"/>
    </source>
</evidence>
<reference evidence="8 9" key="1">
    <citation type="submission" date="2018-06" db="EMBL/GenBank/DDBJ databases">
        <title>Genomic Encyclopedia of Type Strains, Phase III (KMG-III): the genomes of soil and plant-associated and newly described type strains.</title>
        <authorList>
            <person name="Whitman W."/>
        </authorList>
    </citation>
    <scope>NUCLEOTIDE SEQUENCE [LARGE SCALE GENOMIC DNA]</scope>
    <source>
        <strain evidence="8 9">CECT 7945</strain>
    </source>
</reference>
<keyword evidence="5" id="KW-0012">Acyltransferase</keyword>
<dbReference type="SMART" id="SM00563">
    <property type="entry name" value="PlsC"/>
    <property type="match status" value="1"/>
</dbReference>
<protein>
    <submittedName>
        <fullName evidence="8">Putative hemolysin</fullName>
    </submittedName>
</protein>
<dbReference type="Pfam" id="PF13444">
    <property type="entry name" value="Acetyltransf_5"/>
    <property type="match status" value="1"/>
</dbReference>
<dbReference type="CDD" id="cd07986">
    <property type="entry name" value="LPLAT_ACT14924-like"/>
    <property type="match status" value="1"/>
</dbReference>
<dbReference type="SUPFAM" id="SSF55729">
    <property type="entry name" value="Acyl-CoA N-acyltransferases (Nat)"/>
    <property type="match status" value="1"/>
</dbReference>
<dbReference type="SUPFAM" id="SSF69593">
    <property type="entry name" value="Glycerol-3-phosphate (1)-acyltransferase"/>
    <property type="match status" value="1"/>
</dbReference>
<dbReference type="InterPro" id="IPR016181">
    <property type="entry name" value="Acyl_CoA_acyltransferase"/>
</dbReference>
<dbReference type="RefSeq" id="WP_110474633.1">
    <property type="nucleotide sequence ID" value="NZ_BMWQ01000001.1"/>
</dbReference>
<dbReference type="PANTHER" id="PTHR37323:SF1">
    <property type="entry name" value="L-ORNITHINE N(ALPHA)-ACYLTRANSFERASE"/>
    <property type="match status" value="1"/>
</dbReference>
<accession>A0A2V4XJI2</accession>
<dbReference type="Pfam" id="PF19576">
    <property type="entry name" value="Acyltransf_2"/>
    <property type="match status" value="1"/>
</dbReference>
<evidence type="ECO:0000256" key="2">
    <source>
        <dbReference type="ARBA" id="ARBA00022516"/>
    </source>
</evidence>
<feature type="region of interest" description="Disordered" evidence="6">
    <location>
        <begin position="598"/>
        <end position="622"/>
    </location>
</feature>
<dbReference type="GO" id="GO:0016746">
    <property type="term" value="F:acyltransferase activity"/>
    <property type="evidence" value="ECO:0007669"/>
    <property type="project" value="UniProtKB-KW"/>
</dbReference>
<dbReference type="AlphaFoldDB" id="A0A2V4XJI2"/>